<reference evidence="3" key="2">
    <citation type="submission" date="2016-08" db="EMBL/GenBank/DDBJ databases">
        <authorList>
            <person name="Seilhamer J.J."/>
        </authorList>
    </citation>
    <scope>NUCLEOTIDE SEQUENCE [LARGE SCALE GENOMIC DNA]</scope>
    <source>
        <strain evidence="3">SA1</strain>
        <plasmid evidence="3">pSA1</plasmid>
    </source>
</reference>
<dbReference type="PROSITE" id="PS51819">
    <property type="entry name" value="VOC"/>
    <property type="match status" value="1"/>
</dbReference>
<dbReference type="GO" id="GO:0046491">
    <property type="term" value="P:L-methylmalonyl-CoA metabolic process"/>
    <property type="evidence" value="ECO:0007669"/>
    <property type="project" value="TreeGrafter"/>
</dbReference>
<sequence length="169" mass="18559">MAQKLPGVIGVHHIGVSVPDLGKAREFYLDILGAVEEVEPLSWSDNPFIDQVVGLEGSAARQFFCRLGNVQIEVFEYLAPKQAPQDPRRGVNEYGYTHVALQVEDVLAVHERIVAAGLPVHTPPAMEGITVDASGMKHGYAGTYCRDFFGNVFEILEIHETPEILPIHA</sequence>
<evidence type="ECO:0000313" key="5">
    <source>
        <dbReference type="Proteomes" id="UP000024329"/>
    </source>
</evidence>
<protein>
    <submittedName>
        <fullName evidence="4">Bleomycin resistance protein</fullName>
    </submittedName>
    <submittedName>
        <fullName evidence="3">Glyoxalase</fullName>
    </submittedName>
</protein>
<evidence type="ECO:0000259" key="2">
    <source>
        <dbReference type="PROSITE" id="PS51819"/>
    </source>
</evidence>
<evidence type="ECO:0000256" key="1">
    <source>
        <dbReference type="ARBA" id="ARBA00022723"/>
    </source>
</evidence>
<dbReference type="InterPro" id="IPR029068">
    <property type="entry name" value="Glyas_Bleomycin-R_OHBP_Dase"/>
</dbReference>
<evidence type="ECO:0000313" key="3">
    <source>
        <dbReference type="EMBL" id="AOR80185.1"/>
    </source>
</evidence>
<keyword evidence="6" id="KW-1185">Reference proteome</keyword>
<dbReference type="GO" id="GO:0004493">
    <property type="term" value="F:methylmalonyl-CoA epimerase activity"/>
    <property type="evidence" value="ECO:0007669"/>
    <property type="project" value="TreeGrafter"/>
</dbReference>
<feature type="domain" description="VOC" evidence="2">
    <location>
        <begin position="10"/>
        <end position="158"/>
    </location>
</feature>
<dbReference type="InterPro" id="IPR051785">
    <property type="entry name" value="MMCE/EMCE_epimerase"/>
</dbReference>
<dbReference type="EMBL" id="CP017076">
    <property type="protein sequence ID" value="AOR80185.1"/>
    <property type="molecule type" value="Genomic_DNA"/>
</dbReference>
<dbReference type="KEGG" id="nre:BES08_24805"/>
<keyword evidence="3" id="KW-0614">Plasmid</keyword>
<reference evidence="4 5" key="1">
    <citation type="submission" date="2014-03" db="EMBL/GenBank/DDBJ databases">
        <title>Whole genome sequence of Novosphingobium resinovorum KF1.</title>
        <authorList>
            <person name="Gan H.M."/>
            <person name="Gan H.Y."/>
            <person name="Chew T.H."/>
            <person name="Savka M.A."/>
        </authorList>
    </citation>
    <scope>NUCLEOTIDE SEQUENCE [LARGE SCALE GENOMIC DNA]</scope>
    <source>
        <strain evidence="4 5">KF1</strain>
    </source>
</reference>
<dbReference type="PANTHER" id="PTHR43048">
    <property type="entry name" value="METHYLMALONYL-COA EPIMERASE"/>
    <property type="match status" value="1"/>
</dbReference>
<name>A0A031JWI0_9SPHN</name>
<dbReference type="Pfam" id="PF00903">
    <property type="entry name" value="Glyoxalase"/>
    <property type="match status" value="1"/>
</dbReference>
<gene>
    <name evidence="3" type="ORF">BES08_24805</name>
    <name evidence="4" type="ORF">BV97_02824</name>
</gene>
<evidence type="ECO:0000313" key="4">
    <source>
        <dbReference type="EMBL" id="EZP81163.1"/>
    </source>
</evidence>
<accession>A0A031JWI0</accession>
<evidence type="ECO:0000313" key="6">
    <source>
        <dbReference type="Proteomes" id="UP000094626"/>
    </source>
</evidence>
<dbReference type="Proteomes" id="UP000024329">
    <property type="component" value="Unassembled WGS sequence"/>
</dbReference>
<dbReference type="EMBL" id="JFYZ01000013">
    <property type="protein sequence ID" value="EZP81163.1"/>
    <property type="molecule type" value="Genomic_DNA"/>
</dbReference>
<dbReference type="eggNOG" id="COG0346">
    <property type="taxonomic scope" value="Bacteria"/>
</dbReference>
<dbReference type="Gene3D" id="3.10.180.10">
    <property type="entry name" value="2,3-Dihydroxybiphenyl 1,2-Dioxygenase, domain 1"/>
    <property type="match status" value="1"/>
</dbReference>
<dbReference type="AlphaFoldDB" id="A0A031JWI0"/>
<keyword evidence="1" id="KW-0479">Metal-binding</keyword>
<dbReference type="SUPFAM" id="SSF54593">
    <property type="entry name" value="Glyoxalase/Bleomycin resistance protein/Dihydroxybiphenyl dioxygenase"/>
    <property type="match status" value="1"/>
</dbReference>
<dbReference type="InterPro" id="IPR037523">
    <property type="entry name" value="VOC_core"/>
</dbReference>
<geneLocation type="plasmid" evidence="3 6">
    <name>pSA1</name>
</geneLocation>
<organism evidence="4 5">
    <name type="scientific">Novosphingobium resinovorum</name>
    <dbReference type="NCBI Taxonomy" id="158500"/>
    <lineage>
        <taxon>Bacteria</taxon>
        <taxon>Pseudomonadati</taxon>
        <taxon>Pseudomonadota</taxon>
        <taxon>Alphaproteobacteria</taxon>
        <taxon>Sphingomonadales</taxon>
        <taxon>Sphingomonadaceae</taxon>
        <taxon>Novosphingobium</taxon>
    </lineage>
</organism>
<dbReference type="OrthoDB" id="9795618at2"/>
<dbReference type="RefSeq" id="WP_036526677.1">
    <property type="nucleotide sequence ID" value="NZ_CP017076.1"/>
</dbReference>
<proteinExistence type="predicted"/>
<dbReference type="InterPro" id="IPR004360">
    <property type="entry name" value="Glyas_Fos-R_dOase_dom"/>
</dbReference>
<reference evidence="6" key="3">
    <citation type="journal article" date="2017" name="J. Biotechnol.">
        <title>Complete genome sequence of Novosphingobium resinovorum SA1, a versatile xenobiotic-degrading bacterium capable of utilizing sulfanilic acid.</title>
        <authorList>
            <person name="Hegedus B."/>
            <person name="Kos P.B."/>
            <person name="Balint B."/>
            <person name="Maroti G."/>
            <person name="Gan H.M."/>
            <person name="Perei K."/>
            <person name="Rakhely G."/>
        </authorList>
    </citation>
    <scope>NUCLEOTIDE SEQUENCE [LARGE SCALE GENOMIC DNA]</scope>
    <source>
        <strain evidence="6">SA1</strain>
    </source>
</reference>
<dbReference type="PATRIC" id="fig|158500.4.peg.2889"/>
<dbReference type="PANTHER" id="PTHR43048:SF6">
    <property type="entry name" value="BLR8189 PROTEIN"/>
    <property type="match status" value="1"/>
</dbReference>
<dbReference type="Proteomes" id="UP000094626">
    <property type="component" value="Plasmid pSA1"/>
</dbReference>
<dbReference type="GO" id="GO:0046872">
    <property type="term" value="F:metal ion binding"/>
    <property type="evidence" value="ECO:0007669"/>
    <property type="project" value="UniProtKB-KW"/>
</dbReference>